<keyword evidence="1 4" id="KW-0489">Methyltransferase</keyword>
<evidence type="ECO:0000256" key="2">
    <source>
        <dbReference type="ARBA" id="ARBA00022679"/>
    </source>
</evidence>
<dbReference type="GO" id="GO:0032259">
    <property type="term" value="P:methylation"/>
    <property type="evidence" value="ECO:0007669"/>
    <property type="project" value="UniProtKB-KW"/>
</dbReference>
<feature type="domain" description="Methyltransferase" evidence="3">
    <location>
        <begin position="48"/>
        <end position="139"/>
    </location>
</feature>
<sequence length="278" mass="29986">MADTAWQWDETLYAGSASHYSSGRMAYPPSLADALGKELGLDGTGRLLDVGCGPGSLTLLLAPLFDAAVGVDADEGMLTEARRRAGEVGATTIEWRHLRAEALPAGLGTFRVATFAQSFHWMDRSLVARRVRDMLAPGGAWVHVSANTHQGVADDETLPYPRPPWRQIDELVASYLGPVRRAGRGWLPAGTPGGEEAIMRQVGFTGPTRIEVSGGAVAERGVDEIVSAVFSLSSSAPHLFADRLPAFEADLRRLLSEAAREGRFAERRRDVAVAIWRP</sequence>
<dbReference type="AlphaFoldDB" id="A0A1C4VX32"/>
<dbReference type="OrthoDB" id="9797252at2"/>
<dbReference type="Pfam" id="PF13649">
    <property type="entry name" value="Methyltransf_25"/>
    <property type="match status" value="1"/>
</dbReference>
<evidence type="ECO:0000313" key="4">
    <source>
        <dbReference type="EMBL" id="SCE88530.1"/>
    </source>
</evidence>
<protein>
    <submittedName>
        <fullName evidence="4">Ubiquinone/menaquinone biosynthesis C-methylase UbiE</fullName>
    </submittedName>
</protein>
<dbReference type="InterPro" id="IPR041698">
    <property type="entry name" value="Methyltransf_25"/>
</dbReference>
<proteinExistence type="predicted"/>
<name>A0A1C4VX32_9ACTN</name>
<evidence type="ECO:0000313" key="5">
    <source>
        <dbReference type="Proteomes" id="UP000198243"/>
    </source>
</evidence>
<keyword evidence="4" id="KW-0830">Ubiquinone</keyword>
<accession>A0A1C4VX32</accession>
<evidence type="ECO:0000259" key="3">
    <source>
        <dbReference type="Pfam" id="PF13649"/>
    </source>
</evidence>
<dbReference type="SUPFAM" id="SSF53335">
    <property type="entry name" value="S-adenosyl-L-methionine-dependent methyltransferases"/>
    <property type="match status" value="1"/>
</dbReference>
<dbReference type="Gene3D" id="3.40.50.150">
    <property type="entry name" value="Vaccinia Virus protein VP39"/>
    <property type="match status" value="1"/>
</dbReference>
<dbReference type="GO" id="GO:0008168">
    <property type="term" value="F:methyltransferase activity"/>
    <property type="evidence" value="ECO:0007669"/>
    <property type="project" value="UniProtKB-KW"/>
</dbReference>
<keyword evidence="2" id="KW-0808">Transferase</keyword>
<reference evidence="5" key="1">
    <citation type="submission" date="2016-06" db="EMBL/GenBank/DDBJ databases">
        <authorList>
            <person name="Varghese N."/>
            <person name="Submissions Spin"/>
        </authorList>
    </citation>
    <scope>NUCLEOTIDE SEQUENCE [LARGE SCALE GENOMIC DNA]</scope>
    <source>
        <strain evidence="5">DSM 44875</strain>
    </source>
</reference>
<evidence type="ECO:0000256" key="1">
    <source>
        <dbReference type="ARBA" id="ARBA00022603"/>
    </source>
</evidence>
<dbReference type="Proteomes" id="UP000198243">
    <property type="component" value="Chromosome I"/>
</dbReference>
<dbReference type="InterPro" id="IPR051052">
    <property type="entry name" value="Diverse_substrate_MTase"/>
</dbReference>
<dbReference type="InterPro" id="IPR029063">
    <property type="entry name" value="SAM-dependent_MTases_sf"/>
</dbReference>
<dbReference type="CDD" id="cd02440">
    <property type="entry name" value="AdoMet_MTases"/>
    <property type="match status" value="1"/>
</dbReference>
<organism evidence="4 5">
    <name type="scientific">Micromonospora coriariae</name>
    <dbReference type="NCBI Taxonomy" id="285665"/>
    <lineage>
        <taxon>Bacteria</taxon>
        <taxon>Bacillati</taxon>
        <taxon>Actinomycetota</taxon>
        <taxon>Actinomycetes</taxon>
        <taxon>Micromonosporales</taxon>
        <taxon>Micromonosporaceae</taxon>
        <taxon>Micromonospora</taxon>
    </lineage>
</organism>
<gene>
    <name evidence="4" type="ORF">GA0070607_2796</name>
</gene>
<keyword evidence="5" id="KW-1185">Reference proteome</keyword>
<dbReference type="EMBL" id="LT607412">
    <property type="protein sequence ID" value="SCE88530.1"/>
    <property type="molecule type" value="Genomic_DNA"/>
</dbReference>
<dbReference type="PANTHER" id="PTHR44942">
    <property type="entry name" value="METHYLTRANSF_11 DOMAIN-CONTAINING PROTEIN"/>
    <property type="match status" value="1"/>
</dbReference>
<dbReference type="PANTHER" id="PTHR44942:SF4">
    <property type="entry name" value="METHYLTRANSFERASE TYPE 11 DOMAIN-CONTAINING PROTEIN"/>
    <property type="match status" value="1"/>
</dbReference>
<dbReference type="RefSeq" id="WP_089018565.1">
    <property type="nucleotide sequence ID" value="NZ_LT607412.1"/>
</dbReference>